<accession>A0AAE0M8X5</accession>
<comment type="caution">
    <text evidence="4">The sequence shown here is derived from an EMBL/GenBank/DDBJ whole genome shotgun (WGS) entry which is preliminary data.</text>
</comment>
<feature type="compositionally biased region" description="Polar residues" evidence="2">
    <location>
        <begin position="52"/>
        <end position="63"/>
    </location>
</feature>
<reference evidence="4" key="1">
    <citation type="journal article" date="2023" name="Mol. Phylogenet. Evol.">
        <title>Genome-scale phylogeny and comparative genomics of the fungal order Sordariales.</title>
        <authorList>
            <person name="Hensen N."/>
            <person name="Bonometti L."/>
            <person name="Westerberg I."/>
            <person name="Brannstrom I.O."/>
            <person name="Guillou S."/>
            <person name="Cros-Aarteil S."/>
            <person name="Calhoun S."/>
            <person name="Haridas S."/>
            <person name="Kuo A."/>
            <person name="Mondo S."/>
            <person name="Pangilinan J."/>
            <person name="Riley R."/>
            <person name="LaButti K."/>
            <person name="Andreopoulos B."/>
            <person name="Lipzen A."/>
            <person name="Chen C."/>
            <person name="Yan M."/>
            <person name="Daum C."/>
            <person name="Ng V."/>
            <person name="Clum A."/>
            <person name="Steindorff A."/>
            <person name="Ohm R.A."/>
            <person name="Martin F."/>
            <person name="Silar P."/>
            <person name="Natvig D.O."/>
            <person name="Lalanne C."/>
            <person name="Gautier V."/>
            <person name="Ament-Velasquez S.L."/>
            <person name="Kruys A."/>
            <person name="Hutchinson M.I."/>
            <person name="Powell A.J."/>
            <person name="Barry K."/>
            <person name="Miller A.N."/>
            <person name="Grigoriev I.V."/>
            <person name="Debuchy R."/>
            <person name="Gladieux P."/>
            <person name="Hiltunen Thoren M."/>
            <person name="Johannesson H."/>
        </authorList>
    </citation>
    <scope>NUCLEOTIDE SEQUENCE</scope>
    <source>
        <strain evidence="4">SMH4131-1</strain>
    </source>
</reference>
<organism evidence="4 5">
    <name type="scientific">Cercophora scortea</name>
    <dbReference type="NCBI Taxonomy" id="314031"/>
    <lineage>
        <taxon>Eukaryota</taxon>
        <taxon>Fungi</taxon>
        <taxon>Dikarya</taxon>
        <taxon>Ascomycota</taxon>
        <taxon>Pezizomycotina</taxon>
        <taxon>Sordariomycetes</taxon>
        <taxon>Sordariomycetidae</taxon>
        <taxon>Sordariales</taxon>
        <taxon>Lasiosphaeriaceae</taxon>
        <taxon>Cercophora</taxon>
    </lineage>
</organism>
<keyword evidence="1" id="KW-0863">Zinc-finger</keyword>
<keyword evidence="1" id="KW-0479">Metal-binding</keyword>
<feature type="region of interest" description="Disordered" evidence="2">
    <location>
        <begin position="1"/>
        <end position="73"/>
    </location>
</feature>
<feature type="compositionally biased region" description="Polar residues" evidence="2">
    <location>
        <begin position="29"/>
        <end position="39"/>
    </location>
</feature>
<dbReference type="InterPro" id="IPR001841">
    <property type="entry name" value="Znf_RING"/>
</dbReference>
<evidence type="ECO:0000259" key="3">
    <source>
        <dbReference type="PROSITE" id="PS50089"/>
    </source>
</evidence>
<dbReference type="InterPro" id="IPR013083">
    <property type="entry name" value="Znf_RING/FYVE/PHD"/>
</dbReference>
<dbReference type="AlphaFoldDB" id="A0AAE0M8X5"/>
<dbReference type="EMBL" id="JAUEPO010000004">
    <property type="protein sequence ID" value="KAK3323270.1"/>
    <property type="molecule type" value="Genomic_DNA"/>
</dbReference>
<feature type="compositionally biased region" description="Low complexity" evidence="2">
    <location>
        <begin position="8"/>
        <end position="23"/>
    </location>
</feature>
<evidence type="ECO:0000313" key="5">
    <source>
        <dbReference type="Proteomes" id="UP001286456"/>
    </source>
</evidence>
<keyword evidence="1" id="KW-0862">Zinc</keyword>
<dbReference type="Proteomes" id="UP001286456">
    <property type="component" value="Unassembled WGS sequence"/>
</dbReference>
<feature type="domain" description="RING-type" evidence="3">
    <location>
        <begin position="103"/>
        <end position="165"/>
    </location>
</feature>
<dbReference type="PROSITE" id="PS50089">
    <property type="entry name" value="ZF_RING_2"/>
    <property type="match status" value="1"/>
</dbReference>
<proteinExistence type="predicted"/>
<reference evidence="4" key="2">
    <citation type="submission" date="2023-06" db="EMBL/GenBank/DDBJ databases">
        <authorList>
            <consortium name="Lawrence Berkeley National Laboratory"/>
            <person name="Haridas S."/>
            <person name="Hensen N."/>
            <person name="Bonometti L."/>
            <person name="Westerberg I."/>
            <person name="Brannstrom I.O."/>
            <person name="Guillou S."/>
            <person name="Cros-Aarteil S."/>
            <person name="Calhoun S."/>
            <person name="Kuo A."/>
            <person name="Mondo S."/>
            <person name="Pangilinan J."/>
            <person name="Riley R."/>
            <person name="Labutti K."/>
            <person name="Andreopoulos B."/>
            <person name="Lipzen A."/>
            <person name="Chen C."/>
            <person name="Yanf M."/>
            <person name="Daum C."/>
            <person name="Ng V."/>
            <person name="Clum A."/>
            <person name="Steindorff A."/>
            <person name="Ohm R."/>
            <person name="Martin F."/>
            <person name="Silar P."/>
            <person name="Natvig D."/>
            <person name="Lalanne C."/>
            <person name="Gautier V."/>
            <person name="Ament-Velasquez S.L."/>
            <person name="Kruys A."/>
            <person name="Hutchinson M.I."/>
            <person name="Powell A.J."/>
            <person name="Barry K."/>
            <person name="Miller A.N."/>
            <person name="Grigoriev I.V."/>
            <person name="Debuchy R."/>
            <person name="Gladieux P."/>
            <person name="Thoren M.H."/>
            <person name="Johannesson H."/>
        </authorList>
    </citation>
    <scope>NUCLEOTIDE SEQUENCE</scope>
    <source>
        <strain evidence="4">SMH4131-1</strain>
    </source>
</reference>
<gene>
    <name evidence="4" type="ORF">B0T19DRAFT_401606</name>
</gene>
<keyword evidence="5" id="KW-1185">Reference proteome</keyword>
<dbReference type="GO" id="GO:0008270">
    <property type="term" value="F:zinc ion binding"/>
    <property type="evidence" value="ECO:0007669"/>
    <property type="project" value="UniProtKB-KW"/>
</dbReference>
<evidence type="ECO:0000256" key="2">
    <source>
        <dbReference type="SAM" id="MobiDB-lite"/>
    </source>
</evidence>
<name>A0AAE0M8X5_9PEZI</name>
<protein>
    <recommendedName>
        <fullName evidence="3">RING-type domain-containing protein</fullName>
    </recommendedName>
</protein>
<dbReference type="Gene3D" id="3.30.40.10">
    <property type="entry name" value="Zinc/RING finger domain, C3HC4 (zinc finger)"/>
    <property type="match status" value="1"/>
</dbReference>
<feature type="compositionally biased region" description="Basic and acidic residues" evidence="2">
    <location>
        <begin position="40"/>
        <end position="51"/>
    </location>
</feature>
<evidence type="ECO:0000256" key="1">
    <source>
        <dbReference type="PROSITE-ProRule" id="PRU00175"/>
    </source>
</evidence>
<sequence length="228" mass="25793">MSSREENPTTAAAATTAPSSSSARRGPRQQPSLFTNGREPTQEPRKDKTPETQEAPTVEQQPDPNVPKLEVRRHEESKWQPIFEYLIKSEESRKGLSIPFAKCPMCLEEIDIPEIPLATPGAWQEKGGYLPCGHFVCNLCFSRNYATIVTSRPPARRPHVCTLCRLELKYPVCSHVVTPIPIDQWWLQRALQNASLKEEGEWTPPEGDHFPEKCERCTKNPGSNNNYL</sequence>
<dbReference type="SUPFAM" id="SSF57850">
    <property type="entry name" value="RING/U-box"/>
    <property type="match status" value="1"/>
</dbReference>
<evidence type="ECO:0000313" key="4">
    <source>
        <dbReference type="EMBL" id="KAK3323270.1"/>
    </source>
</evidence>